<dbReference type="SUPFAM" id="SSF52210">
    <property type="entry name" value="Succinyl-CoA synthetase domains"/>
    <property type="match status" value="1"/>
</dbReference>
<evidence type="ECO:0000256" key="7">
    <source>
        <dbReference type="RuleBase" id="RU000677"/>
    </source>
</evidence>
<dbReference type="PROSITE" id="PS01216">
    <property type="entry name" value="SUCCINYL_COA_LIG_1"/>
    <property type="match status" value="1"/>
</dbReference>
<dbReference type="FunFam" id="3.40.50.261:FF:000006">
    <property type="entry name" value="Succinate--CoA ligase [ADP-forming] subunit alpha"/>
    <property type="match status" value="1"/>
</dbReference>
<evidence type="ECO:0000313" key="11">
    <source>
        <dbReference type="Proteomes" id="UP000007722"/>
    </source>
</evidence>
<evidence type="ECO:0000256" key="1">
    <source>
        <dbReference type="ARBA" id="ARBA00001619"/>
    </source>
</evidence>
<sequence>MILLNEDTRVIVQGITGNQGRFHTKNMLETNTNIVAGVTPGKKGQNVQGIPVFDSVLETVEEYDANASVIFIPAPFAKDAAFEAIDAGLDLITIITEHIPVQDAIDIVNYGKKCGVDIIGPNTPGLASPKVGKMGIIPMSVLKEGNIGMVSRSGTLTYEVANQLTQNGHGQSTCVGIGGDPIIGLRYIEILERFEKDDETDAIVMIGEIGGSAEEETAEKLINKMKKPVISYIAGQSAPEGKRMGHAGAIIEKGAGTAQSKMKALEEAGALVAKKISEIPTLINEVI</sequence>
<feature type="active site" description="Tele-phosphohistidine intermediate" evidence="5 6">
    <location>
        <position position="246"/>
    </location>
</feature>
<dbReference type="Pfam" id="PF00549">
    <property type="entry name" value="Ligase_CoA"/>
    <property type="match status" value="1"/>
</dbReference>
<dbReference type="SUPFAM" id="SSF51735">
    <property type="entry name" value="NAD(P)-binding Rossmann-fold domains"/>
    <property type="match status" value="1"/>
</dbReference>
<dbReference type="AlphaFoldDB" id="D7DSH1"/>
<keyword evidence="2 5" id="KW-0816">Tricarboxylic acid cycle</keyword>
<keyword evidence="4 5" id="KW-0547">Nucleotide-binding</keyword>
<keyword evidence="3 5" id="KW-0436">Ligase</keyword>
<comment type="catalytic activity">
    <reaction evidence="1">
        <text>acetate + ATP + CoA = acetyl-CoA + ADP + phosphate</text>
        <dbReference type="Rhea" id="RHEA:15081"/>
        <dbReference type="ChEBI" id="CHEBI:30089"/>
        <dbReference type="ChEBI" id="CHEBI:30616"/>
        <dbReference type="ChEBI" id="CHEBI:43474"/>
        <dbReference type="ChEBI" id="CHEBI:57287"/>
        <dbReference type="ChEBI" id="CHEBI:57288"/>
        <dbReference type="ChEBI" id="CHEBI:456216"/>
        <dbReference type="EC" id="6.2.1.13"/>
    </reaction>
</comment>
<evidence type="ECO:0000256" key="8">
    <source>
        <dbReference type="RuleBase" id="RU000699"/>
    </source>
</evidence>
<dbReference type="GO" id="GO:0004775">
    <property type="term" value="F:succinate-CoA ligase (ADP-forming) activity"/>
    <property type="evidence" value="ECO:0007669"/>
    <property type="project" value="UniProtKB-UniRule"/>
</dbReference>
<dbReference type="GO" id="GO:0004776">
    <property type="term" value="F:succinate-CoA ligase (GDP-forming) activity"/>
    <property type="evidence" value="ECO:0007669"/>
    <property type="project" value="TreeGrafter"/>
</dbReference>
<dbReference type="InterPro" id="IPR036291">
    <property type="entry name" value="NAD(P)-bd_dom_sf"/>
</dbReference>
<dbReference type="GO" id="GO:0043758">
    <property type="term" value="F:acetate-CoA ligase (ADP-forming) activity"/>
    <property type="evidence" value="ECO:0007669"/>
    <property type="project" value="UniProtKB-EC"/>
</dbReference>
<dbReference type="HAMAP" id="MF_01988">
    <property type="entry name" value="Succ_CoA_alpha"/>
    <property type="match status" value="1"/>
</dbReference>
<dbReference type="UniPathway" id="UPA00223">
    <property type="reaction ID" value="UER00999"/>
</dbReference>
<dbReference type="Gene3D" id="3.40.50.261">
    <property type="entry name" value="Succinyl-CoA synthetase domains"/>
    <property type="match status" value="1"/>
</dbReference>
<dbReference type="Proteomes" id="UP000007722">
    <property type="component" value="Chromosome"/>
</dbReference>
<dbReference type="eggNOG" id="arCOG01339">
    <property type="taxonomic scope" value="Archaea"/>
</dbReference>
<dbReference type="GO" id="GO:0006099">
    <property type="term" value="P:tricarboxylic acid cycle"/>
    <property type="evidence" value="ECO:0007669"/>
    <property type="project" value="UniProtKB-UniRule"/>
</dbReference>
<dbReference type="NCBIfam" id="TIGR01019">
    <property type="entry name" value="sucCoAalpha"/>
    <property type="match status" value="1"/>
</dbReference>
<comment type="similarity">
    <text evidence="5 7">Belongs to the succinate/malate CoA ligase alpha subunit family.</text>
</comment>
<dbReference type="InParanoid" id="D7DSH1"/>
<reference evidence="10 11" key="1">
    <citation type="submission" date="2010-05" db="EMBL/GenBank/DDBJ databases">
        <title>Complete sequence of Methanococcus voltae A3.</title>
        <authorList>
            <consortium name="US DOE Joint Genome Institute"/>
            <person name="Lucas S."/>
            <person name="Copeland A."/>
            <person name="Lapidus A."/>
            <person name="Cheng J.-F."/>
            <person name="Bruce D."/>
            <person name="Goodwin L."/>
            <person name="Pitluck S."/>
            <person name="Lowry S."/>
            <person name="Clum A."/>
            <person name="Land M."/>
            <person name="Hauser L."/>
            <person name="Kyrpides N."/>
            <person name="Mikhailova N."/>
            <person name="Whitman W.B."/>
            <person name="Woyke T."/>
        </authorList>
    </citation>
    <scope>NUCLEOTIDE SEQUENCE [LARGE SCALE GENOMIC DNA]</scope>
    <source>
        <strain evidence="11">ATCC BAA-1334 / A3</strain>
    </source>
</reference>
<dbReference type="InterPro" id="IPR017440">
    <property type="entry name" value="Cit_synth/succinyl-CoA_lig_AS"/>
</dbReference>
<name>D7DSH1_METV3</name>
<dbReference type="OrthoDB" id="55711at2157"/>
<dbReference type="PIRSF" id="PIRSF001553">
    <property type="entry name" value="SucCS_alpha"/>
    <property type="match status" value="1"/>
</dbReference>
<dbReference type="EC" id="6.2.1.5" evidence="5"/>
<keyword evidence="11" id="KW-1185">Reference proteome</keyword>
<feature type="binding site" evidence="5">
    <location>
        <begin position="16"/>
        <end position="19"/>
    </location>
    <ligand>
        <name>CoA</name>
        <dbReference type="ChEBI" id="CHEBI:57287"/>
    </ligand>
</feature>
<dbReference type="HOGENOM" id="CLU_052104_0_0_2"/>
<comment type="subunit">
    <text evidence="5 8">Heterotetramer of two alpha and two beta subunits.</text>
</comment>
<dbReference type="KEGG" id="mvo:Mvol_0421"/>
<dbReference type="InterPro" id="IPR033847">
    <property type="entry name" value="Citrt_syn/SCS-alpha_CS"/>
</dbReference>
<comment type="function">
    <text evidence="5 8">Succinyl-CoA synthetase functions in the citric acid cycle (TCA), coupling the hydrolysis of succinyl-CoA to the synthesis of either ATP or GTP and thus represents the only step of substrate-level phosphorylation in the TCA. The alpha subunit of the enzyme binds the substrates coenzyme A and phosphate, while succinate binding and nucleotide specificity is provided by the beta subunit.</text>
</comment>
<dbReference type="FunCoup" id="D7DSH1">
    <property type="interactions" value="211"/>
</dbReference>
<evidence type="ECO:0000256" key="3">
    <source>
        <dbReference type="ARBA" id="ARBA00022598"/>
    </source>
</evidence>
<evidence type="ECO:0000259" key="9">
    <source>
        <dbReference type="SMART" id="SM00881"/>
    </source>
</evidence>
<dbReference type="SMART" id="SM00881">
    <property type="entry name" value="CoA_binding"/>
    <property type="match status" value="1"/>
</dbReference>
<gene>
    <name evidence="5" type="primary">sucD</name>
    <name evidence="10" type="ordered locus">Mvol_0421</name>
</gene>
<evidence type="ECO:0000256" key="6">
    <source>
        <dbReference type="PIRSR" id="PIRSR001553-1"/>
    </source>
</evidence>
<dbReference type="EMBL" id="CP002057">
    <property type="protein sequence ID" value="ADI36081.1"/>
    <property type="molecule type" value="Genomic_DNA"/>
</dbReference>
<feature type="binding site" evidence="5">
    <location>
        <begin position="95"/>
        <end position="97"/>
    </location>
    <ligand>
        <name>CoA</name>
        <dbReference type="ChEBI" id="CHEBI:57287"/>
    </ligand>
</feature>
<dbReference type="InterPro" id="IPR003781">
    <property type="entry name" value="CoA-bd"/>
</dbReference>
<evidence type="ECO:0000256" key="5">
    <source>
        <dbReference type="HAMAP-Rule" id="MF_01988"/>
    </source>
</evidence>
<proteinExistence type="inferred from homology"/>
<comment type="catalytic activity">
    <reaction evidence="5 8">
        <text>succinate + ATP + CoA = succinyl-CoA + ADP + phosphate</text>
        <dbReference type="Rhea" id="RHEA:17661"/>
        <dbReference type="ChEBI" id="CHEBI:30031"/>
        <dbReference type="ChEBI" id="CHEBI:30616"/>
        <dbReference type="ChEBI" id="CHEBI:43474"/>
        <dbReference type="ChEBI" id="CHEBI:57287"/>
        <dbReference type="ChEBI" id="CHEBI:57292"/>
        <dbReference type="ChEBI" id="CHEBI:456216"/>
        <dbReference type="EC" id="6.2.1.5"/>
    </reaction>
</comment>
<protein>
    <recommendedName>
        <fullName evidence="5">Succinate--CoA ligase [ADP-forming] subunit alpha</fullName>
        <ecNumber evidence="5">6.2.1.5</ecNumber>
    </recommendedName>
    <alternativeName>
        <fullName evidence="5">Succinyl-CoA synthetase subunit alpha</fullName>
        <shortName evidence="5">SCS-alpha</shortName>
    </alternativeName>
</protein>
<accession>D7DSH1</accession>
<feature type="domain" description="CoA-binding" evidence="9">
    <location>
        <begin position="3"/>
        <end position="99"/>
    </location>
</feature>
<evidence type="ECO:0000256" key="4">
    <source>
        <dbReference type="ARBA" id="ARBA00022741"/>
    </source>
</evidence>
<dbReference type="Gene3D" id="3.40.50.720">
    <property type="entry name" value="NAD(P)-binding Rossmann-like Domain"/>
    <property type="match status" value="1"/>
</dbReference>
<organism evidence="10 11">
    <name type="scientific">Methanococcus voltae (strain ATCC BAA-1334 / A3)</name>
    <dbReference type="NCBI Taxonomy" id="456320"/>
    <lineage>
        <taxon>Archaea</taxon>
        <taxon>Methanobacteriati</taxon>
        <taxon>Methanobacteriota</taxon>
        <taxon>Methanomada group</taxon>
        <taxon>Methanococci</taxon>
        <taxon>Methanococcales</taxon>
        <taxon>Methanococcaceae</taxon>
        <taxon>Methanococcus</taxon>
    </lineage>
</organism>
<dbReference type="InterPro" id="IPR016102">
    <property type="entry name" value="Succinyl-CoA_synth-like"/>
</dbReference>
<comment type="pathway">
    <text evidence="5 8">Carbohydrate metabolism; tricarboxylic acid cycle; succinate from succinyl-CoA (ligase route): step 1/1.</text>
</comment>
<dbReference type="Pfam" id="PF02629">
    <property type="entry name" value="CoA_binding"/>
    <property type="match status" value="1"/>
</dbReference>
<dbReference type="PROSITE" id="PS00399">
    <property type="entry name" value="SUCCINYL_COA_LIG_2"/>
    <property type="match status" value="1"/>
</dbReference>
<dbReference type="STRING" id="456320.Mvol_0421"/>
<dbReference type="PANTHER" id="PTHR11117">
    <property type="entry name" value="SUCCINYL-COA LIGASE SUBUNIT ALPHA"/>
    <property type="match status" value="1"/>
</dbReference>
<dbReference type="InterPro" id="IPR005811">
    <property type="entry name" value="SUCC_ACL_C"/>
</dbReference>
<evidence type="ECO:0000256" key="2">
    <source>
        <dbReference type="ARBA" id="ARBA00022532"/>
    </source>
</evidence>
<dbReference type="FunFam" id="3.40.50.720:FF:000277">
    <property type="entry name" value="Succinate--CoA ligase [ADP-forming] subunit alpha"/>
    <property type="match status" value="1"/>
</dbReference>
<dbReference type="InterPro" id="IPR005810">
    <property type="entry name" value="CoA_lig_alpha"/>
</dbReference>
<feature type="binding site" evidence="5">
    <location>
        <position position="42"/>
    </location>
    <ligand>
        <name>CoA</name>
        <dbReference type="ChEBI" id="CHEBI:57287"/>
    </ligand>
</feature>
<feature type="binding site" evidence="5">
    <location>
        <position position="158"/>
    </location>
    <ligand>
        <name>substrate</name>
        <note>ligand shared with subunit beta</note>
    </ligand>
</feature>
<dbReference type="GO" id="GO:0000166">
    <property type="term" value="F:nucleotide binding"/>
    <property type="evidence" value="ECO:0007669"/>
    <property type="project" value="UniProtKB-KW"/>
</dbReference>
<dbReference type="NCBIfam" id="NF004230">
    <property type="entry name" value="PRK05678.1"/>
    <property type="match status" value="1"/>
</dbReference>
<dbReference type="PRINTS" id="PR01798">
    <property type="entry name" value="SCOASYNTHASE"/>
</dbReference>
<dbReference type="PANTHER" id="PTHR11117:SF2">
    <property type="entry name" value="SUCCINATE--COA LIGASE [ADP_GDP-FORMING] SUBUNIT ALPHA, MITOCHONDRIAL"/>
    <property type="match status" value="1"/>
</dbReference>
<evidence type="ECO:0000313" key="10">
    <source>
        <dbReference type="EMBL" id="ADI36081.1"/>
    </source>
</evidence>
<dbReference type="GO" id="GO:0009361">
    <property type="term" value="C:succinate-CoA ligase complex (ADP-forming)"/>
    <property type="evidence" value="ECO:0007669"/>
    <property type="project" value="TreeGrafter"/>
</dbReference>
<comment type="catalytic activity">
    <reaction evidence="5">
        <text>GTP + succinate + CoA = succinyl-CoA + GDP + phosphate</text>
        <dbReference type="Rhea" id="RHEA:22120"/>
        <dbReference type="ChEBI" id="CHEBI:30031"/>
        <dbReference type="ChEBI" id="CHEBI:37565"/>
        <dbReference type="ChEBI" id="CHEBI:43474"/>
        <dbReference type="ChEBI" id="CHEBI:57287"/>
        <dbReference type="ChEBI" id="CHEBI:57292"/>
        <dbReference type="ChEBI" id="CHEBI:58189"/>
    </reaction>
</comment>